<dbReference type="SUPFAM" id="SSF48019">
    <property type="entry name" value="post-AAA+ oligomerization domain-like"/>
    <property type="match status" value="1"/>
</dbReference>
<evidence type="ECO:0000313" key="9">
    <source>
        <dbReference type="Proteomes" id="UP000218272"/>
    </source>
</evidence>
<evidence type="ECO:0000256" key="7">
    <source>
        <dbReference type="ARBA" id="ARBA00049244"/>
    </source>
</evidence>
<evidence type="ECO:0000313" key="8">
    <source>
        <dbReference type="EMBL" id="BAV65270.1"/>
    </source>
</evidence>
<dbReference type="GO" id="GO:0009360">
    <property type="term" value="C:DNA polymerase III complex"/>
    <property type="evidence" value="ECO:0007669"/>
    <property type="project" value="TreeGrafter"/>
</dbReference>
<comment type="similarity">
    <text evidence="6">Belongs to the DNA polymerase HolA subunit family.</text>
</comment>
<dbReference type="SUPFAM" id="SSF52540">
    <property type="entry name" value="P-loop containing nucleoside triphosphate hydrolases"/>
    <property type="match status" value="1"/>
</dbReference>
<comment type="catalytic activity">
    <reaction evidence="7">
        <text>DNA(n) + a 2'-deoxyribonucleoside 5'-triphosphate = DNA(n+1) + diphosphate</text>
        <dbReference type="Rhea" id="RHEA:22508"/>
        <dbReference type="Rhea" id="RHEA-COMP:17339"/>
        <dbReference type="Rhea" id="RHEA-COMP:17340"/>
        <dbReference type="ChEBI" id="CHEBI:33019"/>
        <dbReference type="ChEBI" id="CHEBI:61560"/>
        <dbReference type="ChEBI" id="CHEBI:173112"/>
        <dbReference type="EC" id="2.7.7.7"/>
    </reaction>
</comment>
<keyword evidence="4" id="KW-0235">DNA replication</keyword>
<dbReference type="GO" id="GO:0003677">
    <property type="term" value="F:DNA binding"/>
    <property type="evidence" value="ECO:0007669"/>
    <property type="project" value="InterPro"/>
</dbReference>
<evidence type="ECO:0000256" key="6">
    <source>
        <dbReference type="ARBA" id="ARBA00034754"/>
    </source>
</evidence>
<keyword evidence="3" id="KW-0548">Nucleotidyltransferase</keyword>
<dbReference type="InterPro" id="IPR027417">
    <property type="entry name" value="P-loop_NTPase"/>
</dbReference>
<dbReference type="InterPro" id="IPR008921">
    <property type="entry name" value="DNA_pol3_clamp-load_cplx_C"/>
</dbReference>
<dbReference type="PANTHER" id="PTHR34388:SF1">
    <property type="entry name" value="DNA POLYMERASE III SUBUNIT DELTA"/>
    <property type="match status" value="1"/>
</dbReference>
<dbReference type="AlphaFoldDB" id="A0A1E1F425"/>
<dbReference type="KEGG" id="sclo:SCLO_1022300"/>
<keyword evidence="9" id="KW-1185">Reference proteome</keyword>
<evidence type="ECO:0000256" key="5">
    <source>
        <dbReference type="ARBA" id="ARBA00022932"/>
    </source>
</evidence>
<dbReference type="InterPro" id="IPR005790">
    <property type="entry name" value="DNA_polIII_delta"/>
</dbReference>
<dbReference type="OrthoDB" id="9804983at2"/>
<dbReference type="PANTHER" id="PTHR34388">
    <property type="entry name" value="DNA POLYMERASE III SUBUNIT DELTA"/>
    <property type="match status" value="1"/>
</dbReference>
<reference evidence="8 9" key="1">
    <citation type="submission" date="2016-10" db="EMBL/GenBank/DDBJ databases">
        <title>Complete Genome Sequence of the Nonylphenol-Degrading Bacterium Sphingobium cloacae JCM 10874T.</title>
        <authorList>
            <person name="Ootsuka M."/>
            <person name="Nishizawa T."/>
            <person name="Ohta H."/>
        </authorList>
    </citation>
    <scope>NUCLEOTIDE SEQUENCE [LARGE SCALE GENOMIC DNA]</scope>
    <source>
        <strain evidence="8 9">JCM 10874</strain>
    </source>
</reference>
<name>A0A1E1F425_9SPHN</name>
<dbReference type="RefSeq" id="WP_066517092.1">
    <property type="nucleotide sequence ID" value="NZ_AP017655.1"/>
</dbReference>
<dbReference type="EMBL" id="AP017655">
    <property type="protein sequence ID" value="BAV65270.1"/>
    <property type="molecule type" value="Genomic_DNA"/>
</dbReference>
<dbReference type="Proteomes" id="UP000218272">
    <property type="component" value="Chromosome SCLO_1"/>
</dbReference>
<evidence type="ECO:0000256" key="1">
    <source>
        <dbReference type="ARBA" id="ARBA00012417"/>
    </source>
</evidence>
<proteinExistence type="inferred from homology"/>
<keyword evidence="2" id="KW-0808">Transferase</keyword>
<dbReference type="NCBIfam" id="TIGR01128">
    <property type="entry name" value="holA"/>
    <property type="match status" value="1"/>
</dbReference>
<dbReference type="EC" id="2.7.7.7" evidence="1"/>
<keyword evidence="5" id="KW-0239">DNA-directed DNA polymerase</keyword>
<protein>
    <recommendedName>
        <fullName evidence="1">DNA-directed DNA polymerase</fullName>
        <ecNumber evidence="1">2.7.7.7</ecNumber>
    </recommendedName>
</protein>
<sequence length="354" mass="38258">MKANRGQIEKALDAPPADVRFFLLYGPDEAGSLALAKRLERAMGPEAERIDLDGSTLRDDPARLADEAASFSMFGDKRWVRINGMGEESVPALTALLEAEAAGNPVIAVAGTLKPASKLVKLALDHKRVLAFISYQPDAREAEQIAHAIAREGGLRLTPDLARRIVDLAHGDRALMAGEIEKLILYLDAAPDQPKEATEEALDALSADNPEADATPLVNAVLSGDLKAMHRELGRLVEVGAAMASVLRPLLTRAMLLANIRTDFDRSGRLEAAMEAAGKAVFWKEKGIVTRQVRSWDAQGIARVIQRLAQAERASRSGRGLGDLMVRHELLTIARQAARDRSADCRASIADDRG</sequence>
<evidence type="ECO:0000256" key="4">
    <source>
        <dbReference type="ARBA" id="ARBA00022705"/>
    </source>
</evidence>
<accession>A0A1E1F425</accession>
<organism evidence="8 9">
    <name type="scientific">Sphingobium cloacae</name>
    <dbReference type="NCBI Taxonomy" id="120107"/>
    <lineage>
        <taxon>Bacteria</taxon>
        <taxon>Pseudomonadati</taxon>
        <taxon>Pseudomonadota</taxon>
        <taxon>Alphaproteobacteria</taxon>
        <taxon>Sphingomonadales</taxon>
        <taxon>Sphingomonadaceae</taxon>
        <taxon>Sphingobium</taxon>
    </lineage>
</organism>
<dbReference type="Gene3D" id="3.40.50.300">
    <property type="entry name" value="P-loop containing nucleotide triphosphate hydrolases"/>
    <property type="match status" value="1"/>
</dbReference>
<gene>
    <name evidence="8" type="ORF">SCLO_1022300</name>
</gene>
<dbReference type="GO" id="GO:0003887">
    <property type="term" value="F:DNA-directed DNA polymerase activity"/>
    <property type="evidence" value="ECO:0007669"/>
    <property type="project" value="UniProtKB-KW"/>
</dbReference>
<evidence type="ECO:0000256" key="3">
    <source>
        <dbReference type="ARBA" id="ARBA00022695"/>
    </source>
</evidence>
<dbReference type="GO" id="GO:0006261">
    <property type="term" value="P:DNA-templated DNA replication"/>
    <property type="evidence" value="ECO:0007669"/>
    <property type="project" value="TreeGrafter"/>
</dbReference>
<dbReference type="Gene3D" id="1.20.272.10">
    <property type="match status" value="1"/>
</dbReference>
<evidence type="ECO:0000256" key="2">
    <source>
        <dbReference type="ARBA" id="ARBA00022679"/>
    </source>
</evidence>